<dbReference type="OrthoDB" id="9992468at2"/>
<proteinExistence type="predicted"/>
<feature type="transmembrane region" description="Helical" evidence="1">
    <location>
        <begin position="44"/>
        <end position="63"/>
    </location>
</feature>
<dbReference type="Proteomes" id="UP000075806">
    <property type="component" value="Unassembled WGS sequence"/>
</dbReference>
<accession>A0A162EDW4</accession>
<evidence type="ECO:0000313" key="3">
    <source>
        <dbReference type="Proteomes" id="UP000075806"/>
    </source>
</evidence>
<keyword evidence="1" id="KW-1133">Transmembrane helix</keyword>
<protein>
    <submittedName>
        <fullName evidence="2">Uncharacterized protein</fullName>
    </submittedName>
</protein>
<dbReference type="AlphaFoldDB" id="A0A162EDW4"/>
<dbReference type="RefSeq" id="WP_061948621.1">
    <property type="nucleotide sequence ID" value="NZ_LTAO01000012.1"/>
</dbReference>
<sequence>MTIIWNEFLYWLIVVLVVVLFVFIGSYILSSVLKKLMKPSSKWVEVISSALLMITVIALYFVFEEQFTLKANQGDLLVTENGSRSIEEESGRIISTENPMIIYHLYMLGFNDTLDLGSDPGLDHQILISTNDYQALYPYVEEGRYHLNDGAFHFTKYYEKKISPVAQEVLEQLQEAGLAGEQLEAEFLKIMEEQFPYHHFHSSSSF</sequence>
<gene>
    <name evidence="2" type="ORF">AZF04_06200</name>
</gene>
<feature type="transmembrane region" description="Helical" evidence="1">
    <location>
        <begin position="12"/>
        <end position="32"/>
    </location>
</feature>
<evidence type="ECO:0000256" key="1">
    <source>
        <dbReference type="SAM" id="Phobius"/>
    </source>
</evidence>
<name>A0A162EDW4_9BACI</name>
<keyword evidence="1" id="KW-0472">Membrane</keyword>
<keyword evidence="3" id="KW-1185">Reference proteome</keyword>
<evidence type="ECO:0000313" key="2">
    <source>
        <dbReference type="EMBL" id="KYG32351.1"/>
    </source>
</evidence>
<comment type="caution">
    <text evidence="2">The sequence shown here is derived from an EMBL/GenBank/DDBJ whole genome shotgun (WGS) entry which is preliminary data.</text>
</comment>
<organism evidence="2 3">
    <name type="scientific">Alkalihalobacillus trypoxylicola</name>
    <dbReference type="NCBI Taxonomy" id="519424"/>
    <lineage>
        <taxon>Bacteria</taxon>
        <taxon>Bacillati</taxon>
        <taxon>Bacillota</taxon>
        <taxon>Bacilli</taxon>
        <taxon>Bacillales</taxon>
        <taxon>Bacillaceae</taxon>
        <taxon>Alkalihalobacillus</taxon>
    </lineage>
</organism>
<dbReference type="EMBL" id="LTAO01000012">
    <property type="protein sequence ID" value="KYG32351.1"/>
    <property type="molecule type" value="Genomic_DNA"/>
</dbReference>
<keyword evidence="1" id="KW-0812">Transmembrane</keyword>
<reference evidence="2" key="1">
    <citation type="submission" date="2016-02" db="EMBL/GenBank/DDBJ databases">
        <title>Genome sequence of Bacillus trypoxylicola KCTC 13244(T).</title>
        <authorList>
            <person name="Jeong H."/>
            <person name="Park S.-H."/>
            <person name="Choi S.-K."/>
        </authorList>
    </citation>
    <scope>NUCLEOTIDE SEQUENCE [LARGE SCALE GENOMIC DNA]</scope>
    <source>
        <strain evidence="2">KCTC 13244</strain>
    </source>
</reference>